<feature type="compositionally biased region" description="Polar residues" evidence="5">
    <location>
        <begin position="72"/>
        <end position="83"/>
    </location>
</feature>
<reference evidence="7 8" key="1">
    <citation type="journal article" date="2012" name="PLoS Pathog.">
        <title>Diverse lifestyles and strategies of plant pathogenesis encoded in the genomes of eighteen Dothideomycetes fungi.</title>
        <authorList>
            <person name="Ohm R.A."/>
            <person name="Feau N."/>
            <person name="Henrissat B."/>
            <person name="Schoch C.L."/>
            <person name="Horwitz B.A."/>
            <person name="Barry K.W."/>
            <person name="Condon B.J."/>
            <person name="Copeland A.C."/>
            <person name="Dhillon B."/>
            <person name="Glaser F."/>
            <person name="Hesse C.N."/>
            <person name="Kosti I."/>
            <person name="LaButti K."/>
            <person name="Lindquist E.A."/>
            <person name="Lucas S."/>
            <person name="Salamov A.A."/>
            <person name="Bradshaw R.E."/>
            <person name="Ciuffetti L."/>
            <person name="Hamelin R.C."/>
            <person name="Kema G.H.J."/>
            <person name="Lawrence C."/>
            <person name="Scott J.A."/>
            <person name="Spatafora J.W."/>
            <person name="Turgeon B.G."/>
            <person name="de Wit P.J.G.M."/>
            <person name="Zhong S."/>
            <person name="Goodwin S.B."/>
            <person name="Grigoriev I.V."/>
        </authorList>
    </citation>
    <scope>NUCLEOTIDE SEQUENCE [LARGE SCALE GENOMIC DNA]</scope>
    <source>
        <strain evidence="7 8">SO2202</strain>
    </source>
</reference>
<dbReference type="RefSeq" id="XP_016762404.1">
    <property type="nucleotide sequence ID" value="XM_016907598.1"/>
</dbReference>
<feature type="region of interest" description="Disordered" evidence="5">
    <location>
        <begin position="130"/>
        <end position="149"/>
    </location>
</feature>
<evidence type="ECO:0000256" key="1">
    <source>
        <dbReference type="ARBA" id="ARBA00022737"/>
    </source>
</evidence>
<evidence type="ECO:0000256" key="2">
    <source>
        <dbReference type="ARBA" id="ARBA00022884"/>
    </source>
</evidence>
<accession>M3CKI0</accession>
<sequence length="1387" mass="154189">MNINALLSPEDGVGASEGASANAVAAAVSAAAAAAGSGGGGIKARATTAAASSAPPRGIGIGTGMRPVGGKRTSSGLSQQLSHSPERPTVSPVPPGDAASHRPVVLGAQQHQHQQQQQQQQLFAPPVQAAPPIRRSFPSTSNPVRSSDQHNVYGYAQRPAAAPRPLSNPQMETLTDLTGATSSSQHRQQQQHQQQQQPPPRAYSHDHLGTQTQARPKLQSHQSSSASPPVARTISRQSLADLTMAEAPAQTPPPRDFVSNALSDEESQRVSELLAYLRENSYAYQHHVELINLLHKGFLAHVGATEAMQPGEPSTYALLKEMRQAREAMDSRFAVGEAIWMDWLNDEIIAAKSTEERIAVLELCQKAVADEPASVKLWQAYADYVSDSYVVCHASQDSSDQDWIAECKELFTLDLTLSVLEQAAAATQWRIDESHTMWNRFAKVVYDQLSQHPSPAEVGRIHNLFLSRLKTPQAHWADTMQLYWPIISRFEGENWEAAIAHINQQAEPAKACYSLREDHEVKLRRAIESHDSAAVHHQVERYLKDERFYALKPRMASPFDYELRCALYERAVLLEPTNLEWWLDYVDFLMTDPKSTSLLSVIERATRHCPWSGELWARRILRADVEQLSRDDIGNIKHRATNAGLLDVGGLEEYVKMLQEWCSYLRRYAFRETSTEDDIDTAEFGMHSALEDVQEAGKRVYGADFQGDPLFRLEQIQIKFFAEVKRMDQARDIFKSLSTRLGGSFDFWNSYYAFEIWLWGWERMREERRVERPDNTPVLAHQVVQEALQQRNLDFPERVLQLYTSHFQQHGSGVALQHALADAREFSKKLAAQRAKQQEEAEAAAAQQQQQEQLAAASQALDSIAVSGEKRKREDEHEHVDSSKKAKTLLEPVAEEHHVDSSATADALKKRDRENNSITLRNLPLSVKDVDIKKFFNGCGNPVSINTIQDKGGETVSAIVEFETEEDVKAAKTRSGKELGGREVNIQSGTGSTLYVTNYPAEYDDGLIRRLFESYGEIVMVRMPSLKYNSRRRFCYVQFLTPDMANAAEAAMDGKKLDGRHTLLAKIANPDAKKPRTGALSEGREIMVRQSDREASEQQIRQFFESYGDIERMNIVRLVNNKPTGTVFITYATAEQATAAVEGTNLKPFRDRILQVQIVSPKGRGAAPHERAGREDFVVKQEKPSATPEPAENGVRRGSDVSMQSVPRDEASYEAIKARKIAIFNIDETVNDARIKTAMEQYGPITKIQLRRERRGAIIEFKDVKDAFRVRMGVDVRSLGSEASTGDVTDLLAKQHQKRTGDGSRPAAFKPAFAHPQATRPGAGRGGRRGGLGFKRGGFPPSSARGNVAGAGGDSGAETSKKSNNDFRSMLEASKTKKDETNGDMED</sequence>
<dbReference type="InterPro" id="IPR035979">
    <property type="entry name" value="RBD_domain_sf"/>
</dbReference>
<feature type="compositionally biased region" description="Gly residues" evidence="5">
    <location>
        <begin position="1323"/>
        <end position="1336"/>
    </location>
</feature>
<feature type="region of interest" description="Disordered" evidence="5">
    <location>
        <begin position="1295"/>
        <end position="1387"/>
    </location>
</feature>
<feature type="compositionally biased region" description="Low complexity" evidence="5">
    <location>
        <begin position="12"/>
        <end position="21"/>
    </location>
</feature>
<dbReference type="InterPro" id="IPR003107">
    <property type="entry name" value="HAT"/>
</dbReference>
<dbReference type="Proteomes" id="UP000016931">
    <property type="component" value="Unassembled WGS sequence"/>
</dbReference>
<evidence type="ECO:0000256" key="5">
    <source>
        <dbReference type="SAM" id="MobiDB-lite"/>
    </source>
</evidence>
<dbReference type="eggNOG" id="KOG0128">
    <property type="taxonomic scope" value="Eukaryota"/>
</dbReference>
<keyword evidence="1" id="KW-0677">Repeat</keyword>
<feature type="compositionally biased region" description="Basic and acidic residues" evidence="5">
    <location>
        <begin position="1167"/>
        <end position="1183"/>
    </location>
</feature>
<dbReference type="OMA" id="LWARYIL"/>
<dbReference type="SMART" id="SM00386">
    <property type="entry name" value="HAT"/>
    <property type="match status" value="3"/>
</dbReference>
<proteinExistence type="predicted"/>
<feature type="region of interest" description="Disordered" evidence="5">
    <location>
        <begin position="867"/>
        <end position="910"/>
    </location>
</feature>
<dbReference type="PANTHER" id="PTHR24012">
    <property type="entry name" value="RNA BINDING PROTEIN"/>
    <property type="match status" value="1"/>
</dbReference>
<protein>
    <recommendedName>
        <fullName evidence="6">RRM domain-containing protein</fullName>
    </recommendedName>
</protein>
<feature type="compositionally biased region" description="Polar residues" evidence="5">
    <location>
        <begin position="137"/>
        <end position="149"/>
    </location>
</feature>
<evidence type="ECO:0000313" key="7">
    <source>
        <dbReference type="EMBL" id="EMF14283.1"/>
    </source>
</evidence>
<dbReference type="InterPro" id="IPR031766">
    <property type="entry name" value="RRM_occluded"/>
</dbReference>
<evidence type="ECO:0000259" key="6">
    <source>
        <dbReference type="PROSITE" id="PS50102"/>
    </source>
</evidence>
<feature type="region of interest" description="Disordered" evidence="5">
    <location>
        <begin position="178"/>
        <end position="232"/>
    </location>
</feature>
<feature type="compositionally biased region" description="Low complexity" evidence="5">
    <location>
        <begin position="185"/>
        <end position="196"/>
    </location>
</feature>
<feature type="compositionally biased region" description="Basic and acidic residues" evidence="5">
    <location>
        <begin position="868"/>
        <end position="884"/>
    </location>
</feature>
<dbReference type="GeneID" id="27904735"/>
<dbReference type="CDD" id="cd00590">
    <property type="entry name" value="RRM_SF"/>
    <property type="match status" value="1"/>
</dbReference>
<dbReference type="InterPro" id="IPR011990">
    <property type="entry name" value="TPR-like_helical_dom_sf"/>
</dbReference>
<feature type="compositionally biased region" description="Polar residues" evidence="5">
    <location>
        <begin position="209"/>
        <end position="227"/>
    </location>
</feature>
<dbReference type="Gene3D" id="3.30.70.330">
    <property type="match status" value="4"/>
</dbReference>
<dbReference type="Gene3D" id="1.25.40.10">
    <property type="entry name" value="Tetratricopeptide repeat domain"/>
    <property type="match status" value="2"/>
</dbReference>
<dbReference type="Pfam" id="PF16842">
    <property type="entry name" value="RRM_occluded"/>
    <property type="match status" value="1"/>
</dbReference>
<name>M3CKI0_SPHMS</name>
<dbReference type="PROSITE" id="PS50102">
    <property type="entry name" value="RRM"/>
    <property type="match status" value="3"/>
</dbReference>
<feature type="domain" description="RRM" evidence="6">
    <location>
        <begin position="992"/>
        <end position="1093"/>
    </location>
</feature>
<dbReference type="STRING" id="692275.M3CKI0"/>
<organism evidence="7 8">
    <name type="scientific">Sphaerulina musiva (strain SO2202)</name>
    <name type="common">Poplar stem canker fungus</name>
    <name type="synonym">Septoria musiva</name>
    <dbReference type="NCBI Taxonomy" id="692275"/>
    <lineage>
        <taxon>Eukaryota</taxon>
        <taxon>Fungi</taxon>
        <taxon>Dikarya</taxon>
        <taxon>Ascomycota</taxon>
        <taxon>Pezizomycotina</taxon>
        <taxon>Dothideomycetes</taxon>
        <taxon>Dothideomycetidae</taxon>
        <taxon>Mycosphaerellales</taxon>
        <taxon>Mycosphaerellaceae</taxon>
        <taxon>Sphaerulina</taxon>
    </lineage>
</organism>
<feature type="region of interest" description="Disordered" evidence="5">
    <location>
        <begin position="1"/>
        <end position="21"/>
    </location>
</feature>
<feature type="compositionally biased region" description="Low complexity" evidence="5">
    <location>
        <begin position="48"/>
        <end position="57"/>
    </location>
</feature>
<evidence type="ECO:0000313" key="8">
    <source>
        <dbReference type="Proteomes" id="UP000016931"/>
    </source>
</evidence>
<dbReference type="Pfam" id="PF00076">
    <property type="entry name" value="RRM_1"/>
    <property type="match status" value="3"/>
</dbReference>
<keyword evidence="2 3" id="KW-0694">RNA-binding</keyword>
<feature type="region of interest" description="Disordered" evidence="5">
    <location>
        <begin position="1162"/>
        <end position="1206"/>
    </location>
</feature>
<dbReference type="SMART" id="SM00360">
    <property type="entry name" value="RRM"/>
    <property type="match status" value="4"/>
</dbReference>
<feature type="region of interest" description="Disordered" evidence="5">
    <location>
        <begin position="48"/>
        <end position="101"/>
    </location>
</feature>
<keyword evidence="8" id="KW-1185">Reference proteome</keyword>
<dbReference type="SUPFAM" id="SSF54928">
    <property type="entry name" value="RNA-binding domain, RBD"/>
    <property type="match status" value="3"/>
</dbReference>
<evidence type="ECO:0000256" key="3">
    <source>
        <dbReference type="PROSITE-ProRule" id="PRU00176"/>
    </source>
</evidence>
<evidence type="ECO:0000256" key="4">
    <source>
        <dbReference type="SAM" id="Coils"/>
    </source>
</evidence>
<feature type="coiled-coil region" evidence="4">
    <location>
        <begin position="827"/>
        <end position="856"/>
    </location>
</feature>
<dbReference type="EMBL" id="KB456262">
    <property type="protein sequence ID" value="EMF14283.1"/>
    <property type="molecule type" value="Genomic_DNA"/>
</dbReference>
<dbReference type="InterPro" id="IPR000504">
    <property type="entry name" value="RRM_dom"/>
</dbReference>
<dbReference type="OrthoDB" id="360390at2759"/>
<gene>
    <name evidence="7" type="ORF">SEPMUDRAFT_155052</name>
</gene>
<dbReference type="InterPro" id="IPR012677">
    <property type="entry name" value="Nucleotide-bd_a/b_plait_sf"/>
</dbReference>
<dbReference type="GO" id="GO:0006396">
    <property type="term" value="P:RNA processing"/>
    <property type="evidence" value="ECO:0007669"/>
    <property type="project" value="InterPro"/>
</dbReference>
<feature type="domain" description="RRM" evidence="6">
    <location>
        <begin position="916"/>
        <end position="991"/>
    </location>
</feature>
<dbReference type="SUPFAM" id="SSF48452">
    <property type="entry name" value="TPR-like"/>
    <property type="match status" value="1"/>
</dbReference>
<feature type="domain" description="RRM" evidence="6">
    <location>
        <begin position="1084"/>
        <end position="1161"/>
    </location>
</feature>
<dbReference type="GO" id="GO:0003723">
    <property type="term" value="F:RNA binding"/>
    <property type="evidence" value="ECO:0007669"/>
    <property type="project" value="UniProtKB-UniRule"/>
</dbReference>
<keyword evidence="4" id="KW-0175">Coiled coil</keyword>
<dbReference type="HOGENOM" id="CLU_003925_0_0_1"/>